<dbReference type="Proteomes" id="UP000293764">
    <property type="component" value="Unassembled WGS sequence"/>
</dbReference>
<feature type="compositionally biased region" description="Basic and acidic residues" evidence="3">
    <location>
        <begin position="636"/>
        <end position="645"/>
    </location>
</feature>
<dbReference type="CDD" id="cd03794">
    <property type="entry name" value="GT4_WbuB-like"/>
    <property type="match status" value="1"/>
</dbReference>
<dbReference type="InterPro" id="IPR028098">
    <property type="entry name" value="Glyco_trans_4-like_N"/>
</dbReference>
<keyword evidence="1" id="KW-0328">Glycosyltransferase</keyword>
<evidence type="ECO:0000256" key="2">
    <source>
        <dbReference type="ARBA" id="ARBA00022679"/>
    </source>
</evidence>
<feature type="domain" description="Glycosyltransferase subfamily 4-like N-terminal" evidence="5">
    <location>
        <begin position="240"/>
        <end position="411"/>
    </location>
</feature>
<evidence type="ECO:0000256" key="3">
    <source>
        <dbReference type="SAM" id="MobiDB-lite"/>
    </source>
</evidence>
<evidence type="ECO:0000259" key="4">
    <source>
        <dbReference type="Pfam" id="PF03721"/>
    </source>
</evidence>
<reference evidence="6 7" key="1">
    <citation type="submission" date="2019-01" db="EMBL/GenBank/DDBJ databases">
        <title>Novel species of Cellulomonas.</title>
        <authorList>
            <person name="Liu Q."/>
            <person name="Xin Y.-H."/>
        </authorList>
    </citation>
    <scope>NUCLEOTIDE SEQUENCE [LARGE SCALE GENOMIC DNA]</scope>
    <source>
        <strain evidence="6 7">HLT2-17</strain>
    </source>
</reference>
<name>A0A4Q5MYL7_9MICO</name>
<evidence type="ECO:0000313" key="7">
    <source>
        <dbReference type="Proteomes" id="UP000293764"/>
    </source>
</evidence>
<dbReference type="GO" id="GO:0051287">
    <property type="term" value="F:NAD binding"/>
    <property type="evidence" value="ECO:0007669"/>
    <property type="project" value="InterPro"/>
</dbReference>
<dbReference type="RefSeq" id="WP_130102929.1">
    <property type="nucleotide sequence ID" value="NZ_SDWW01000027.1"/>
</dbReference>
<dbReference type="PANTHER" id="PTHR43750:SF3">
    <property type="entry name" value="UDP-GLUCOSE 6-DEHYDROGENASE TUAD"/>
    <property type="match status" value="1"/>
</dbReference>
<dbReference type="InterPro" id="IPR028359">
    <property type="entry name" value="UDP_ManNAc/GlcNAc_DH"/>
</dbReference>
<dbReference type="PIRSF" id="PIRSF500136">
    <property type="entry name" value="UDP_ManNAc_DH"/>
    <property type="match status" value="1"/>
</dbReference>
<proteinExistence type="predicted"/>
<dbReference type="Gene3D" id="3.40.50.2000">
    <property type="entry name" value="Glycogen Phosphorylase B"/>
    <property type="match status" value="2"/>
</dbReference>
<dbReference type="PANTHER" id="PTHR43750">
    <property type="entry name" value="UDP-GLUCOSE 6-DEHYDROGENASE TUAD"/>
    <property type="match status" value="1"/>
</dbReference>
<dbReference type="GO" id="GO:0016628">
    <property type="term" value="F:oxidoreductase activity, acting on the CH-CH group of donors, NAD or NADP as acceptor"/>
    <property type="evidence" value="ECO:0007669"/>
    <property type="project" value="InterPro"/>
</dbReference>
<dbReference type="InterPro" id="IPR036291">
    <property type="entry name" value="NAD(P)-bd_dom_sf"/>
</dbReference>
<gene>
    <name evidence="6" type="ORF">EUA98_12015</name>
</gene>
<dbReference type="SUPFAM" id="SSF53756">
    <property type="entry name" value="UDP-Glycosyltransferase/glycogen phosphorylase"/>
    <property type="match status" value="1"/>
</dbReference>
<accession>A0A4Q5MYL7</accession>
<dbReference type="Pfam" id="PF13579">
    <property type="entry name" value="Glyco_trans_4_4"/>
    <property type="match status" value="1"/>
</dbReference>
<dbReference type="AlphaFoldDB" id="A0A4Q5MYL7"/>
<evidence type="ECO:0000256" key="1">
    <source>
        <dbReference type="ARBA" id="ARBA00022676"/>
    </source>
</evidence>
<keyword evidence="7" id="KW-1185">Reference proteome</keyword>
<organism evidence="6 7">
    <name type="scientific">Pengzhenrongella frigida</name>
    <dbReference type="NCBI Taxonomy" id="1259133"/>
    <lineage>
        <taxon>Bacteria</taxon>
        <taxon>Bacillati</taxon>
        <taxon>Actinomycetota</taxon>
        <taxon>Actinomycetes</taxon>
        <taxon>Micrococcales</taxon>
        <taxon>Pengzhenrongella</taxon>
    </lineage>
</organism>
<dbReference type="SUPFAM" id="SSF51735">
    <property type="entry name" value="NAD(P)-binding Rossmann-fold domains"/>
    <property type="match status" value="1"/>
</dbReference>
<protein>
    <submittedName>
        <fullName evidence="6">Glycosyltransferase</fullName>
    </submittedName>
</protein>
<dbReference type="PIRSF" id="PIRSF000124">
    <property type="entry name" value="UDPglc_GDPman_dh"/>
    <property type="match status" value="1"/>
</dbReference>
<dbReference type="GO" id="GO:0000271">
    <property type="term" value="P:polysaccharide biosynthetic process"/>
    <property type="evidence" value="ECO:0007669"/>
    <property type="project" value="InterPro"/>
</dbReference>
<dbReference type="Gene3D" id="3.40.50.720">
    <property type="entry name" value="NAD(P)-binding Rossmann-like Domain"/>
    <property type="match status" value="1"/>
</dbReference>
<evidence type="ECO:0000259" key="5">
    <source>
        <dbReference type="Pfam" id="PF13579"/>
    </source>
</evidence>
<dbReference type="OrthoDB" id="509705at2"/>
<keyword evidence="2 6" id="KW-0808">Transferase</keyword>
<dbReference type="Pfam" id="PF13692">
    <property type="entry name" value="Glyco_trans_1_4"/>
    <property type="match status" value="1"/>
</dbReference>
<feature type="domain" description="UDP-glucose/GDP-mannose dehydrogenase N-terminal" evidence="4">
    <location>
        <begin position="1"/>
        <end position="181"/>
    </location>
</feature>
<comment type="caution">
    <text evidence="6">The sequence shown here is derived from an EMBL/GenBank/DDBJ whole genome shotgun (WGS) entry which is preliminary data.</text>
</comment>
<dbReference type="InterPro" id="IPR001732">
    <property type="entry name" value="UDP-Glc/GDP-Man_DH_N"/>
</dbReference>
<dbReference type="GO" id="GO:0016616">
    <property type="term" value="F:oxidoreductase activity, acting on the CH-OH group of donors, NAD or NADP as acceptor"/>
    <property type="evidence" value="ECO:0007669"/>
    <property type="project" value="InterPro"/>
</dbReference>
<dbReference type="Pfam" id="PF03721">
    <property type="entry name" value="UDPG_MGDP_dh_N"/>
    <property type="match status" value="1"/>
</dbReference>
<sequence length="645" mass="70266">MKIAVVGLGDVGTVTGACLTQTGHTVIGVDVNPVKIGQLNEVASPITEIRLDEMVRAEVRAGHLWATSDIAGAVAAADVVLVCVGTPSGRDGDVHLQDVRRVIAEIGGTMAHLDGWRLIHITSTVPPGTVAHEIGPLLEHSSGKSWPDEFGVAFSPEFLHGDTATDVLSLPQSVVAADDDRSFEAAQSVYAAFADDVIRRSISVAEMVKLSRLVSHAPPTSSRRRRILILVENLAVPFDRRVWQEARTLQEAGYDVSVICPKSTQHPESFQTLEGVRIYRYPSPFEARRTAGYLIEYPQALVSQLVLAIKVARAGRIDVIQACNPPDLLFLVALPFRLLTGTRFIFDHHDASPELLIAKGRRRGSRIVRFAELLERWTFSGATVSMATNESYRRIAVERGGMSPDDVFVVRSGPDLSRFAAAQVDPELRRGKQYLVAYVGVMGIQEGIDYLLEAADLLVNKRGRTDVQFTLAGSGPEFSRVVDRVAELGLADNVALLGRVSEEVLAALLTTADLCVNPDEWNEMNDISTMNKILEYMALGKPIVQFDLREGRVSAGGASLYARPNDAESLADGIAELLDDEAQRARMGAIGHERFESTFSWEHSAPALLAAYRQALARTSRVEPPTGASRRSGGRRVLDRVRAGR</sequence>
<feature type="region of interest" description="Disordered" evidence="3">
    <location>
        <begin position="620"/>
        <end position="645"/>
    </location>
</feature>
<dbReference type="InterPro" id="IPR017476">
    <property type="entry name" value="UDP-Glc/GDP-Man"/>
</dbReference>
<dbReference type="GO" id="GO:0016757">
    <property type="term" value="F:glycosyltransferase activity"/>
    <property type="evidence" value="ECO:0007669"/>
    <property type="project" value="UniProtKB-KW"/>
</dbReference>
<dbReference type="EMBL" id="SDWW01000027">
    <property type="protein sequence ID" value="RYV50769.1"/>
    <property type="molecule type" value="Genomic_DNA"/>
</dbReference>
<evidence type="ECO:0000313" key="6">
    <source>
        <dbReference type="EMBL" id="RYV50769.1"/>
    </source>
</evidence>